<dbReference type="PROSITE" id="PS50088">
    <property type="entry name" value="ANK_REPEAT"/>
    <property type="match status" value="1"/>
</dbReference>
<feature type="region of interest" description="Disordered" evidence="15">
    <location>
        <begin position="49"/>
        <end position="80"/>
    </location>
</feature>
<dbReference type="GO" id="GO:0008270">
    <property type="term" value="F:zinc ion binding"/>
    <property type="evidence" value="ECO:0007669"/>
    <property type="project" value="UniProtKB-KW"/>
</dbReference>
<protein>
    <recommendedName>
        <fullName evidence="16">VLRF1 domain-containing protein</fullName>
    </recommendedName>
</protein>
<dbReference type="EMBL" id="GECZ01023069">
    <property type="protein sequence ID" value="JAS46700.1"/>
    <property type="molecule type" value="Transcribed_RNA"/>
</dbReference>
<dbReference type="Pfam" id="PF00023">
    <property type="entry name" value="Ank"/>
    <property type="match status" value="1"/>
</dbReference>
<dbReference type="InterPro" id="IPR047139">
    <property type="entry name" value="ANKZ1/VMS1"/>
</dbReference>
<dbReference type="PROSITE" id="PS50297">
    <property type="entry name" value="ANK_REP_REGION"/>
    <property type="match status" value="1"/>
</dbReference>
<keyword evidence="9" id="KW-0378">Hydrolase</keyword>
<feature type="region of interest" description="Disordered" evidence="15">
    <location>
        <begin position="263"/>
        <end position="302"/>
    </location>
</feature>
<keyword evidence="6" id="KW-0677">Repeat</keyword>
<evidence type="ECO:0000256" key="7">
    <source>
        <dbReference type="ARBA" id="ARBA00022759"/>
    </source>
</evidence>
<keyword evidence="4" id="KW-0540">Nuclease</keyword>
<feature type="compositionally biased region" description="Basic and acidic residues" evidence="15">
    <location>
        <begin position="138"/>
        <end position="149"/>
    </location>
</feature>
<feature type="compositionally biased region" description="Basic and acidic residues" evidence="15">
    <location>
        <begin position="67"/>
        <end position="80"/>
    </location>
</feature>
<comment type="similarity">
    <text evidence="2 14">Belongs to the ANKZF1/VMS1 family.</text>
</comment>
<comment type="domain">
    <text evidence="14">The VLRF1 domain mediates binding to the 60S ribosomal subunit.</text>
</comment>
<evidence type="ECO:0000256" key="9">
    <source>
        <dbReference type="ARBA" id="ARBA00022801"/>
    </source>
</evidence>
<dbReference type="PROSITE" id="PS52044">
    <property type="entry name" value="VLRF1"/>
    <property type="match status" value="1"/>
</dbReference>
<evidence type="ECO:0000256" key="2">
    <source>
        <dbReference type="ARBA" id="ARBA00009262"/>
    </source>
</evidence>
<feature type="compositionally biased region" description="Polar residues" evidence="15">
    <location>
        <begin position="106"/>
        <end position="119"/>
    </location>
</feature>
<evidence type="ECO:0000259" key="16">
    <source>
        <dbReference type="PROSITE" id="PS52044"/>
    </source>
</evidence>
<proteinExistence type="inferred from homology"/>
<dbReference type="PANTHER" id="PTHR16036">
    <property type="entry name" value="ANKYRIN REPEAT AND ZINC FINGER DOMAIN-CONTAINING PROTEIN 1"/>
    <property type="match status" value="1"/>
</dbReference>
<evidence type="ECO:0000256" key="15">
    <source>
        <dbReference type="SAM" id="MobiDB-lite"/>
    </source>
</evidence>
<name>A0A1B6F958_9HEMI</name>
<evidence type="ECO:0000256" key="8">
    <source>
        <dbReference type="ARBA" id="ARBA00022771"/>
    </source>
</evidence>
<evidence type="ECO:0000256" key="11">
    <source>
        <dbReference type="ARBA" id="ARBA00023043"/>
    </source>
</evidence>
<accession>A0A1B6F958</accession>
<keyword evidence="8" id="KW-0863">Zinc-finger</keyword>
<dbReference type="GO" id="GO:0036503">
    <property type="term" value="P:ERAD pathway"/>
    <property type="evidence" value="ECO:0007669"/>
    <property type="project" value="TreeGrafter"/>
</dbReference>
<keyword evidence="5" id="KW-0479">Metal-binding</keyword>
<reference evidence="17" key="1">
    <citation type="submission" date="2015-11" db="EMBL/GenBank/DDBJ databases">
        <title>De novo transcriptome assembly of four potential Pierce s Disease insect vectors from Arizona vineyards.</title>
        <authorList>
            <person name="Tassone E.E."/>
        </authorList>
    </citation>
    <scope>NUCLEOTIDE SEQUENCE</scope>
</reference>
<evidence type="ECO:0000256" key="5">
    <source>
        <dbReference type="ARBA" id="ARBA00022723"/>
    </source>
</evidence>
<dbReference type="Gene3D" id="1.25.40.20">
    <property type="entry name" value="Ankyrin repeat-containing domain"/>
    <property type="match status" value="1"/>
</dbReference>
<dbReference type="PANTHER" id="PTHR16036:SF2">
    <property type="entry name" value="TRNA ENDONUCLEASE ANKZF1"/>
    <property type="match status" value="1"/>
</dbReference>
<evidence type="ECO:0000256" key="3">
    <source>
        <dbReference type="ARBA" id="ARBA00022490"/>
    </source>
</evidence>
<keyword evidence="11 13" id="KW-0040">ANK repeat</keyword>
<feature type="region of interest" description="Disordered" evidence="15">
    <location>
        <begin position="94"/>
        <end position="149"/>
    </location>
</feature>
<feature type="repeat" description="ANK" evidence="13">
    <location>
        <begin position="194"/>
        <end position="226"/>
    </location>
</feature>
<dbReference type="InterPro" id="IPR041175">
    <property type="entry name" value="VLRF1/Vms1"/>
</dbReference>
<keyword evidence="7" id="KW-0255">Endonuclease</keyword>
<dbReference type="GO" id="GO:0016787">
    <property type="term" value="F:hydrolase activity"/>
    <property type="evidence" value="ECO:0007669"/>
    <property type="project" value="UniProtKB-KW"/>
</dbReference>
<evidence type="ECO:0000256" key="12">
    <source>
        <dbReference type="ARBA" id="ARBA00023054"/>
    </source>
</evidence>
<evidence type="ECO:0000256" key="10">
    <source>
        <dbReference type="ARBA" id="ARBA00022833"/>
    </source>
</evidence>
<gene>
    <name evidence="17" type="ORF">g.31793</name>
</gene>
<evidence type="ECO:0000256" key="6">
    <source>
        <dbReference type="ARBA" id="ARBA00022737"/>
    </source>
</evidence>
<evidence type="ECO:0000256" key="13">
    <source>
        <dbReference type="PROSITE-ProRule" id="PRU00023"/>
    </source>
</evidence>
<evidence type="ECO:0000256" key="14">
    <source>
        <dbReference type="PROSITE-ProRule" id="PRU01389"/>
    </source>
</evidence>
<feature type="non-terminal residue" evidence="17">
    <location>
        <position position="1"/>
    </location>
</feature>
<feature type="compositionally biased region" description="Basic and acidic residues" evidence="15">
    <location>
        <begin position="288"/>
        <end position="302"/>
    </location>
</feature>
<dbReference type="GO" id="GO:0005737">
    <property type="term" value="C:cytoplasm"/>
    <property type="evidence" value="ECO:0007669"/>
    <property type="project" value="UniProtKB-SubCell"/>
</dbReference>
<feature type="compositionally biased region" description="Basic residues" evidence="15">
    <location>
        <begin position="128"/>
        <end position="137"/>
    </location>
</feature>
<evidence type="ECO:0000313" key="17">
    <source>
        <dbReference type="EMBL" id="JAS46700.1"/>
    </source>
</evidence>
<keyword evidence="3 14" id="KW-0963">Cytoplasm</keyword>
<keyword evidence="10" id="KW-0862">Zinc</keyword>
<dbReference type="InterPro" id="IPR041540">
    <property type="entry name" value="VATC"/>
</dbReference>
<keyword evidence="12" id="KW-0175">Coiled coil</keyword>
<dbReference type="GO" id="GO:0004519">
    <property type="term" value="F:endonuclease activity"/>
    <property type="evidence" value="ECO:0007669"/>
    <property type="project" value="UniProtKB-KW"/>
</dbReference>
<dbReference type="Pfam" id="PF18716">
    <property type="entry name" value="VATC"/>
    <property type="match status" value="1"/>
</dbReference>
<feature type="domain" description="VLRF1" evidence="16">
    <location>
        <begin position="1"/>
        <end position="29"/>
    </location>
</feature>
<dbReference type="SUPFAM" id="SSF48403">
    <property type="entry name" value="Ankyrin repeat"/>
    <property type="match status" value="1"/>
</dbReference>
<organism evidence="17">
    <name type="scientific">Cuerna arida</name>
    <dbReference type="NCBI Taxonomy" id="1464854"/>
    <lineage>
        <taxon>Eukaryota</taxon>
        <taxon>Metazoa</taxon>
        <taxon>Ecdysozoa</taxon>
        <taxon>Arthropoda</taxon>
        <taxon>Hexapoda</taxon>
        <taxon>Insecta</taxon>
        <taxon>Pterygota</taxon>
        <taxon>Neoptera</taxon>
        <taxon>Paraneoptera</taxon>
        <taxon>Hemiptera</taxon>
        <taxon>Auchenorrhyncha</taxon>
        <taxon>Membracoidea</taxon>
        <taxon>Cicadellidae</taxon>
        <taxon>Cicadellinae</taxon>
        <taxon>Proconiini</taxon>
        <taxon>Cuerna</taxon>
    </lineage>
</organism>
<dbReference type="InterPro" id="IPR002110">
    <property type="entry name" value="Ankyrin_rpt"/>
</dbReference>
<comment type="caution">
    <text evidence="14">Lacks conserved residue(s) required for the propagation of feature annotation.</text>
</comment>
<sequence>DPRLRTVPFPTRRATFSEVQRVHGLLATATVYESSDLFKSCLVSPRKWRKEEGEGGTLTEKPASPRRSIDRAKSRPSPDRALPDIVCALAALETSDSESDEEQHSMLHNNQEISFNNSLKEYEDTVPKKVKKRKKKKEQPPEKDLGAEVRSFRRKVATACESGDKTLLVLSLQQEGSVIDDKEKTDALNQQTPDGVTLLQLAAQNSWKDIVWILLENGANPSVKDKKAMTAYDFASDKETRNTFRRFMGEFPDKYDYTRSHIPSALTSESEQQQAEKRREMRKAKRQKEREKRIADEPRRQEEAEKKRFLELNDREKRALAAERRMLAAAGKTGLVLTRCYLCAADITGKVPFTYENFLFCSMPCLKAHRKKSSQVQ</sequence>
<comment type="subcellular location">
    <subcellularLocation>
        <location evidence="1">Cytoplasm</location>
    </subcellularLocation>
</comment>
<evidence type="ECO:0000256" key="1">
    <source>
        <dbReference type="ARBA" id="ARBA00004496"/>
    </source>
</evidence>
<evidence type="ECO:0000256" key="4">
    <source>
        <dbReference type="ARBA" id="ARBA00022722"/>
    </source>
</evidence>
<dbReference type="AlphaFoldDB" id="A0A1B6F958"/>
<dbReference type="InterPro" id="IPR036770">
    <property type="entry name" value="Ankyrin_rpt-contain_sf"/>
</dbReference>